<sequence>MKQLFDSSSYNCSRLVTRAYSTSFSKAITLLAPSVRPAIYAIYGFVRYADEIVDTFDGFNQEELLYEFEENYEKALKRRISMNPILNAFQEVVHQYSLYELVHDFLESMKMDLYKTEYTTVEEYKDYIYGSADVVGLMCLKVFVKGDEARFKELRPYAMSLGSAFQKVNFLRDYKDDANGLGRSYFPNLINGQLDDRAKQEIIKDIEADFSEAYKGVIQLPLEGRLGVYLAYRYYKRLLQELKAADSKRIRQERIRINNFLKLEILVESYLRYKLNAI</sequence>
<accession>A0A941F3Y6</accession>
<dbReference type="InterPro" id="IPR019845">
    <property type="entry name" value="Squalene/phytoene_synthase_CS"/>
</dbReference>
<dbReference type="Gene3D" id="1.10.600.10">
    <property type="entry name" value="Farnesyl Diphosphate Synthase"/>
    <property type="match status" value="1"/>
</dbReference>
<dbReference type="GO" id="GO:0004311">
    <property type="term" value="F:geranylgeranyl diphosphate synthase activity"/>
    <property type="evidence" value="ECO:0007669"/>
    <property type="project" value="InterPro"/>
</dbReference>
<evidence type="ECO:0000313" key="2">
    <source>
        <dbReference type="EMBL" id="MBR8535523.1"/>
    </source>
</evidence>
<comment type="caution">
    <text evidence="2">The sequence shown here is derived from an EMBL/GenBank/DDBJ whole genome shotgun (WGS) entry which is preliminary data.</text>
</comment>
<dbReference type="PANTHER" id="PTHR31480">
    <property type="entry name" value="BIFUNCTIONAL LYCOPENE CYCLASE/PHYTOENE SYNTHASE"/>
    <property type="match status" value="1"/>
</dbReference>
<dbReference type="CDD" id="cd00683">
    <property type="entry name" value="Trans_IPPS_HH"/>
    <property type="match status" value="1"/>
</dbReference>
<evidence type="ECO:0000313" key="3">
    <source>
        <dbReference type="Proteomes" id="UP000679220"/>
    </source>
</evidence>
<dbReference type="EMBL" id="JAGTAR010000010">
    <property type="protein sequence ID" value="MBR8535523.1"/>
    <property type="molecule type" value="Genomic_DNA"/>
</dbReference>
<name>A0A941F3Y6_9BACT</name>
<dbReference type="InterPro" id="IPR008949">
    <property type="entry name" value="Isoprenoid_synthase_dom_sf"/>
</dbReference>
<dbReference type="SFLD" id="SFLDG01018">
    <property type="entry name" value="Squalene/Phytoene_Synthase_Lik"/>
    <property type="match status" value="1"/>
</dbReference>
<proteinExistence type="predicted"/>
<dbReference type="Proteomes" id="UP000679220">
    <property type="component" value="Unassembled WGS sequence"/>
</dbReference>
<reference evidence="2" key="2">
    <citation type="submission" date="2021-04" db="EMBL/GenBank/DDBJ databases">
        <authorList>
            <person name="Zhang T."/>
            <person name="Zhang Y."/>
            <person name="Lu D."/>
            <person name="Zuo D."/>
            <person name="Du Z."/>
        </authorList>
    </citation>
    <scope>NUCLEOTIDE SEQUENCE</scope>
    <source>
        <strain evidence="2">JR1</strain>
    </source>
</reference>
<dbReference type="SFLD" id="SFLDG01212">
    <property type="entry name" value="Phytoene_synthase_like"/>
    <property type="match status" value="1"/>
</dbReference>
<dbReference type="InterPro" id="IPR033904">
    <property type="entry name" value="Trans_IPPS_HH"/>
</dbReference>
<dbReference type="RefSeq" id="WP_212189460.1">
    <property type="nucleotide sequence ID" value="NZ_JAGTAR010000010.1"/>
</dbReference>
<dbReference type="InterPro" id="IPR002060">
    <property type="entry name" value="Squ/phyt_synthse"/>
</dbReference>
<dbReference type="SFLD" id="SFLDS00005">
    <property type="entry name" value="Isoprenoid_Synthase_Type_I"/>
    <property type="match status" value="1"/>
</dbReference>
<keyword evidence="3" id="KW-1185">Reference proteome</keyword>
<dbReference type="GO" id="GO:0051996">
    <property type="term" value="F:squalene synthase [NAD(P)H] activity"/>
    <property type="evidence" value="ECO:0007669"/>
    <property type="project" value="InterPro"/>
</dbReference>
<protein>
    <submittedName>
        <fullName evidence="2">Phytoene/squalene synthase family protein</fullName>
    </submittedName>
</protein>
<reference evidence="2" key="1">
    <citation type="journal article" date="2018" name="Int. J. Syst. Evol. Microbiol.">
        <title>Carboxylicivirga sediminis sp. nov., isolated from coastal sediment.</title>
        <authorList>
            <person name="Wang F.Q."/>
            <person name="Ren L.H."/>
            <person name="Zou R.J."/>
            <person name="Sun Y.Z."/>
            <person name="Liu X.J."/>
            <person name="Jiang F."/>
            <person name="Liu L.J."/>
        </authorList>
    </citation>
    <scope>NUCLEOTIDE SEQUENCE</scope>
    <source>
        <strain evidence="2">JR1</strain>
    </source>
</reference>
<dbReference type="Pfam" id="PF00494">
    <property type="entry name" value="SQS_PSY"/>
    <property type="match status" value="1"/>
</dbReference>
<dbReference type="InterPro" id="IPR044843">
    <property type="entry name" value="Trans_IPPS_bact-type"/>
</dbReference>
<dbReference type="AlphaFoldDB" id="A0A941F3Y6"/>
<keyword evidence="1" id="KW-0808">Transferase</keyword>
<organism evidence="2 3">
    <name type="scientific">Carboxylicivirga sediminis</name>
    <dbReference type="NCBI Taxonomy" id="2006564"/>
    <lineage>
        <taxon>Bacteria</taxon>
        <taxon>Pseudomonadati</taxon>
        <taxon>Bacteroidota</taxon>
        <taxon>Bacteroidia</taxon>
        <taxon>Marinilabiliales</taxon>
        <taxon>Marinilabiliaceae</taxon>
        <taxon>Carboxylicivirga</taxon>
    </lineage>
</organism>
<evidence type="ECO:0000256" key="1">
    <source>
        <dbReference type="ARBA" id="ARBA00022679"/>
    </source>
</evidence>
<dbReference type="SUPFAM" id="SSF48576">
    <property type="entry name" value="Terpenoid synthases"/>
    <property type="match status" value="1"/>
</dbReference>
<dbReference type="GO" id="GO:0016117">
    <property type="term" value="P:carotenoid biosynthetic process"/>
    <property type="evidence" value="ECO:0007669"/>
    <property type="project" value="UniProtKB-ARBA"/>
</dbReference>
<gene>
    <name evidence="2" type="ORF">KDU71_08125</name>
</gene>
<dbReference type="PROSITE" id="PS01045">
    <property type="entry name" value="SQUALEN_PHYTOEN_SYN_2"/>
    <property type="match status" value="1"/>
</dbReference>